<organism evidence="14 15">
    <name type="scientific">Tripterygium wilfordii</name>
    <name type="common">Thunder God vine</name>
    <dbReference type="NCBI Taxonomy" id="458696"/>
    <lineage>
        <taxon>Eukaryota</taxon>
        <taxon>Viridiplantae</taxon>
        <taxon>Streptophyta</taxon>
        <taxon>Embryophyta</taxon>
        <taxon>Tracheophyta</taxon>
        <taxon>Spermatophyta</taxon>
        <taxon>Magnoliopsida</taxon>
        <taxon>eudicotyledons</taxon>
        <taxon>Gunneridae</taxon>
        <taxon>Pentapetalae</taxon>
        <taxon>rosids</taxon>
        <taxon>fabids</taxon>
        <taxon>Celastrales</taxon>
        <taxon>Celastraceae</taxon>
        <taxon>Tripterygium</taxon>
    </lineage>
</organism>
<protein>
    <submittedName>
        <fullName evidence="14">Putative monovalent cation:proton antiporter</fullName>
    </submittedName>
</protein>
<evidence type="ECO:0000259" key="12">
    <source>
        <dbReference type="Pfam" id="PF23256"/>
    </source>
</evidence>
<keyword evidence="6 10" id="KW-1133">Transmembrane helix</keyword>
<dbReference type="GO" id="GO:0012505">
    <property type="term" value="C:endomembrane system"/>
    <property type="evidence" value="ECO:0007669"/>
    <property type="project" value="TreeGrafter"/>
</dbReference>
<gene>
    <name evidence="14" type="ORF">HS088_TW09G00467</name>
</gene>
<dbReference type="GO" id="GO:0016020">
    <property type="term" value="C:membrane"/>
    <property type="evidence" value="ECO:0007669"/>
    <property type="project" value="UniProtKB-SubCell"/>
</dbReference>
<keyword evidence="8 10" id="KW-0472">Membrane</keyword>
<dbReference type="InterPro" id="IPR057291">
    <property type="entry name" value="CHX17_2nd"/>
</dbReference>
<feature type="transmembrane region" description="Helical" evidence="10">
    <location>
        <begin position="179"/>
        <end position="200"/>
    </location>
</feature>
<dbReference type="Gene3D" id="1.20.1530.20">
    <property type="match status" value="1"/>
</dbReference>
<accession>A0A7J7D843</accession>
<evidence type="ECO:0000256" key="1">
    <source>
        <dbReference type="ARBA" id="ARBA00004141"/>
    </source>
</evidence>
<evidence type="ECO:0000256" key="2">
    <source>
        <dbReference type="ARBA" id="ARBA00022448"/>
    </source>
</evidence>
<evidence type="ECO:0000259" key="13">
    <source>
        <dbReference type="Pfam" id="PF23259"/>
    </source>
</evidence>
<dbReference type="InterPro" id="IPR057290">
    <property type="entry name" value="CHX17_C"/>
</dbReference>
<evidence type="ECO:0000313" key="15">
    <source>
        <dbReference type="Proteomes" id="UP000593562"/>
    </source>
</evidence>
<dbReference type="InParanoid" id="A0A7J7D843"/>
<evidence type="ECO:0000256" key="9">
    <source>
        <dbReference type="ARBA" id="ARBA00038341"/>
    </source>
</evidence>
<dbReference type="InterPro" id="IPR050794">
    <property type="entry name" value="CPA2_transporter"/>
</dbReference>
<dbReference type="Proteomes" id="UP000593562">
    <property type="component" value="Unassembled WGS sequence"/>
</dbReference>
<dbReference type="Pfam" id="PF23256">
    <property type="entry name" value="CHX17_2nd"/>
    <property type="match status" value="1"/>
</dbReference>
<comment type="similarity">
    <text evidence="9">Belongs to the monovalent cation:proton antiporter 2 (CPA2) transporter (TC 2.A.37) family. CHX (TC 2.A.37.4) subfamily.</text>
</comment>
<comment type="subcellular location">
    <subcellularLocation>
        <location evidence="1">Membrane</location>
        <topology evidence="1">Multi-pass membrane protein</topology>
    </subcellularLocation>
</comment>
<dbReference type="GO" id="GO:0006885">
    <property type="term" value="P:regulation of pH"/>
    <property type="evidence" value="ECO:0007669"/>
    <property type="project" value="TreeGrafter"/>
</dbReference>
<evidence type="ECO:0000259" key="11">
    <source>
        <dbReference type="Pfam" id="PF00999"/>
    </source>
</evidence>
<keyword evidence="5" id="KW-0630">Potassium</keyword>
<evidence type="ECO:0000256" key="3">
    <source>
        <dbReference type="ARBA" id="ARBA00022538"/>
    </source>
</evidence>
<feature type="transmembrane region" description="Helical" evidence="10">
    <location>
        <begin position="78"/>
        <end position="101"/>
    </location>
</feature>
<keyword evidence="3" id="KW-0633">Potassium transport</keyword>
<feature type="transmembrane region" description="Helical" evidence="10">
    <location>
        <begin position="322"/>
        <end position="344"/>
    </location>
</feature>
<reference evidence="14 15" key="1">
    <citation type="journal article" date="2020" name="Nat. Commun.">
        <title>Genome of Tripterygium wilfordii and identification of cytochrome P450 involved in triptolide biosynthesis.</title>
        <authorList>
            <person name="Tu L."/>
            <person name="Su P."/>
            <person name="Zhang Z."/>
            <person name="Gao L."/>
            <person name="Wang J."/>
            <person name="Hu T."/>
            <person name="Zhou J."/>
            <person name="Zhang Y."/>
            <person name="Zhao Y."/>
            <person name="Liu Y."/>
            <person name="Song Y."/>
            <person name="Tong Y."/>
            <person name="Lu Y."/>
            <person name="Yang J."/>
            <person name="Xu C."/>
            <person name="Jia M."/>
            <person name="Peters R.J."/>
            <person name="Huang L."/>
            <person name="Gao W."/>
        </authorList>
    </citation>
    <scope>NUCLEOTIDE SEQUENCE [LARGE SCALE GENOMIC DNA]</scope>
    <source>
        <strain evidence="15">cv. XIE 37</strain>
        <tissue evidence="14">Leaf</tissue>
    </source>
</reference>
<evidence type="ECO:0000256" key="5">
    <source>
        <dbReference type="ARBA" id="ARBA00022958"/>
    </source>
</evidence>
<feature type="domain" description="Cation/H+ exchanger transmembrane" evidence="11">
    <location>
        <begin position="30"/>
        <end position="411"/>
    </location>
</feature>
<feature type="domain" description="Cation/H(+) antiporter central" evidence="12">
    <location>
        <begin position="465"/>
        <end position="596"/>
    </location>
</feature>
<dbReference type="GO" id="GO:0015297">
    <property type="term" value="F:antiporter activity"/>
    <property type="evidence" value="ECO:0007669"/>
    <property type="project" value="InterPro"/>
</dbReference>
<dbReference type="PANTHER" id="PTHR32468">
    <property type="entry name" value="CATION/H + ANTIPORTER"/>
    <property type="match status" value="1"/>
</dbReference>
<evidence type="ECO:0000256" key="8">
    <source>
        <dbReference type="ARBA" id="ARBA00023136"/>
    </source>
</evidence>
<keyword evidence="4 10" id="KW-0812">Transmembrane</keyword>
<evidence type="ECO:0000256" key="10">
    <source>
        <dbReference type="SAM" id="Phobius"/>
    </source>
</evidence>
<dbReference type="GO" id="GO:0006813">
    <property type="term" value="P:potassium ion transport"/>
    <property type="evidence" value="ECO:0007669"/>
    <property type="project" value="UniProtKB-KW"/>
</dbReference>
<feature type="transmembrane region" description="Helical" evidence="10">
    <location>
        <begin position="292"/>
        <end position="310"/>
    </location>
</feature>
<keyword evidence="15" id="KW-1185">Reference proteome</keyword>
<dbReference type="GO" id="GO:1902600">
    <property type="term" value="P:proton transmembrane transport"/>
    <property type="evidence" value="ECO:0007669"/>
    <property type="project" value="InterPro"/>
</dbReference>
<dbReference type="AlphaFoldDB" id="A0A7J7D843"/>
<dbReference type="InterPro" id="IPR038770">
    <property type="entry name" value="Na+/solute_symporter_sf"/>
</dbReference>
<dbReference type="Pfam" id="PF23259">
    <property type="entry name" value="CHX17_C"/>
    <property type="match status" value="1"/>
</dbReference>
<dbReference type="Pfam" id="PF00999">
    <property type="entry name" value="Na_H_Exchanger"/>
    <property type="match status" value="1"/>
</dbReference>
<feature type="transmembrane region" description="Helical" evidence="10">
    <location>
        <begin position="389"/>
        <end position="409"/>
    </location>
</feature>
<keyword evidence="2" id="KW-0813">Transport</keyword>
<evidence type="ECO:0000256" key="6">
    <source>
        <dbReference type="ARBA" id="ARBA00022989"/>
    </source>
</evidence>
<name>A0A7J7D843_TRIWF</name>
<evidence type="ECO:0000256" key="4">
    <source>
        <dbReference type="ARBA" id="ARBA00022692"/>
    </source>
</evidence>
<feature type="domain" description="Cation/H(+) antiporter C-terminal" evidence="13">
    <location>
        <begin position="606"/>
        <end position="768"/>
    </location>
</feature>
<feature type="transmembrane region" description="Helical" evidence="10">
    <location>
        <begin position="144"/>
        <end position="167"/>
    </location>
</feature>
<proteinExistence type="inferred from homology"/>
<evidence type="ECO:0000313" key="14">
    <source>
        <dbReference type="EMBL" id="KAF5742419.1"/>
    </source>
</evidence>
<feature type="transmembrane region" description="Helical" evidence="10">
    <location>
        <begin position="444"/>
        <end position="467"/>
    </location>
</feature>
<evidence type="ECO:0000256" key="7">
    <source>
        <dbReference type="ARBA" id="ARBA00023065"/>
    </source>
</evidence>
<keyword evidence="7" id="KW-0406">Ion transport</keyword>
<feature type="transmembrane region" description="Helical" evidence="10">
    <location>
        <begin position="206"/>
        <end position="228"/>
    </location>
</feature>
<dbReference type="EMBL" id="JAAARO010000009">
    <property type="protein sequence ID" value="KAF5742419.1"/>
    <property type="molecule type" value="Genomic_DNA"/>
</dbReference>
<dbReference type="PANTHER" id="PTHR32468:SF18">
    <property type="entry name" value="CATION_H(+) ANTIPORTER 1"/>
    <property type="match status" value="1"/>
</dbReference>
<sequence>MDAARRAVCQDDPFNPLITTGTQASCMLVISHFFHLVLKPLGQPGPIAQILAGLVLGPSMLSRIDKVGNFFIQASSEAYYQLFSFIFRVLFVFLIGLETDIPYLRRNLRQASIIAYGGVITCVIFGAAIAAFVIIQLNVITEKFYLVIITMVILANSASPAVIRLAAELKFGTSDVGRLAICSSLINEMSCVIFFSVYLACTSKKLFGAAMLGLFCVVGLIVLNMYLANWSNRRNQNQKYVSNAEVLLILSLLVGVSMLIEAYGFHSTLCCFLAGMMFPREGKTARTLRHKLSYAVYNFILPVYFGYMGFLFDVSDLRKLEIFIIVVVMILLSFGGRIIGTLVACHYLKMPRNEGVILAFILNLKGHADLLMVEIISQQAHWDPTIYRLLIVIIVLNTVIAGPVVAYILRKDEKFFAHSHTALEQHDPDTELRMLSCVYGSRQMTGVIGLVSALSGLQIAPIFPYLIHLVELPKRRKTNLMYHELEDGDQYSDEEDYGGNDVVEINDAVDAFTKETKILIHQVKVVSSFSTIFEEVCNNAEDSRVSIIFLPFHKHQRIDGQMESGKEGIRTTNQKILRHAPCSVGILVDRGQTGFQLVVSERVQPVATLFFGGPDDREALACSKRIASHPRINMTLIRFLPASCIDQKVQIDDAPHGDDEVLMAISNHETEMEMDNASVEEFYNRYVTRGQVGYVEKQVENGLQTVEALRELAEMYSLFIVGKGGRGPCHMTTGMSDWEECPELGTVGDLLASSDFNINGSVLVIQRHRHSSKDLLDD</sequence>
<comment type="caution">
    <text evidence="14">The sequence shown here is derived from an EMBL/GenBank/DDBJ whole genome shotgun (WGS) entry which is preliminary data.</text>
</comment>
<feature type="transmembrane region" description="Helical" evidence="10">
    <location>
        <begin position="240"/>
        <end position="257"/>
    </location>
</feature>
<dbReference type="InterPro" id="IPR006153">
    <property type="entry name" value="Cation/H_exchanger_TM"/>
</dbReference>
<feature type="transmembrane region" description="Helical" evidence="10">
    <location>
        <begin position="113"/>
        <end position="138"/>
    </location>
</feature>